<dbReference type="AlphaFoldDB" id="A0AA43XH70"/>
<evidence type="ECO:0000256" key="7">
    <source>
        <dbReference type="ARBA" id="ARBA00023056"/>
    </source>
</evidence>
<sequence length="398" mass="45085">MEEREVVAMLLAGGRGTRLGLLTDDIAKPALPFGGKYRIIDFTLSNCSNSGIHTVGVLTQYRPMTLTSYIGIGSAWDLDKAMDRAGGGVTILPPYINKDGGQWYSGTANSIYQNIEYIDQHDPEHVLILSGDHIYRMNYQGLIDHHKKMQADVTISVLRVPWEEANRFGIMNTDEEGRIVEFQEKPEKPKSNQASMGIYVFDWQVLRQQLIEDEAKEDSSHDFGKDIIPQLLEKNKKLYAYNFSGYWKDVGTVKSYWEANMDLLVKDFIFDLFDRKWIFRSENYKVAPKYVGESAEISSGLISDGCKILGKVEKTVVFPEVFIGKEARIIDSVIMPRVQIGEDVVIEKTIVGEGCIVEDGVEILKCPEGEINVITHQSRIIKSQNDPKGYEIRRRDEA</sequence>
<keyword evidence="3 9" id="KW-0808">Transferase</keyword>
<keyword evidence="13" id="KW-1185">Reference proteome</keyword>
<gene>
    <name evidence="9" type="primary">glgC</name>
    <name evidence="12" type="ORF">ISALK_00095</name>
</gene>
<keyword evidence="7 9" id="KW-0320">Glycogen biosynthesis</keyword>
<dbReference type="InterPro" id="IPR005836">
    <property type="entry name" value="ADP_Glu_pyroP_CS"/>
</dbReference>
<feature type="binding site" evidence="9">
    <location>
        <position position="195"/>
    </location>
    <ligand>
        <name>alpha-D-glucose 1-phosphate</name>
        <dbReference type="ChEBI" id="CHEBI:58601"/>
    </ligand>
</feature>
<evidence type="ECO:0000313" key="13">
    <source>
        <dbReference type="Proteomes" id="UP000449710"/>
    </source>
</evidence>
<dbReference type="InterPro" id="IPR023049">
    <property type="entry name" value="GlgC_bac"/>
</dbReference>
<dbReference type="Proteomes" id="UP000449710">
    <property type="component" value="Unassembled WGS sequence"/>
</dbReference>
<dbReference type="HAMAP" id="MF_00624">
    <property type="entry name" value="GlgC"/>
    <property type="match status" value="1"/>
</dbReference>
<dbReference type="PROSITE" id="PS00810">
    <property type="entry name" value="ADP_GLC_PYROPHOSPH_3"/>
    <property type="match status" value="1"/>
</dbReference>
<evidence type="ECO:0000256" key="2">
    <source>
        <dbReference type="ARBA" id="ARBA00022600"/>
    </source>
</evidence>
<evidence type="ECO:0000259" key="11">
    <source>
        <dbReference type="Pfam" id="PF24894"/>
    </source>
</evidence>
<dbReference type="CDD" id="cd04651">
    <property type="entry name" value="LbH_G1P_AT_C"/>
    <property type="match status" value="1"/>
</dbReference>
<keyword evidence="5 9" id="KW-0547">Nucleotide-binding</keyword>
<feature type="domain" description="Glucose-1-phosphate adenylyltransferase/Bifunctional protein GlmU-like C-terminal hexapeptide" evidence="11">
    <location>
        <begin position="292"/>
        <end position="363"/>
    </location>
</feature>
<comment type="pathway">
    <text evidence="9">Glycan biosynthesis; glycogen biosynthesis.</text>
</comment>
<evidence type="ECO:0000259" key="10">
    <source>
        <dbReference type="Pfam" id="PF00483"/>
    </source>
</evidence>
<comment type="similarity">
    <text evidence="1 9">Belongs to the bacterial/plant glucose-1-phosphate adenylyltransferase family.</text>
</comment>
<evidence type="ECO:0000256" key="5">
    <source>
        <dbReference type="ARBA" id="ARBA00022741"/>
    </source>
</evidence>
<organism evidence="12 13">
    <name type="scientific">Isachenkonia alkalipeptolytica</name>
    <dbReference type="NCBI Taxonomy" id="2565777"/>
    <lineage>
        <taxon>Bacteria</taxon>
        <taxon>Bacillati</taxon>
        <taxon>Bacillota</taxon>
        <taxon>Clostridia</taxon>
        <taxon>Eubacteriales</taxon>
        <taxon>Clostridiaceae</taxon>
        <taxon>Isachenkonia</taxon>
    </lineage>
</organism>
<protein>
    <recommendedName>
        <fullName evidence="9">Glucose-1-phosphate adenylyltransferase</fullName>
        <ecNumber evidence="9">2.7.7.27</ecNumber>
    </recommendedName>
    <alternativeName>
        <fullName evidence="9">ADP-glucose pyrophosphorylase</fullName>
        <shortName evidence="9">ADPGlc PPase</shortName>
    </alternativeName>
    <alternativeName>
        <fullName evidence="9">ADP-glucose synthase</fullName>
    </alternativeName>
</protein>
<evidence type="ECO:0000256" key="8">
    <source>
        <dbReference type="ARBA" id="ARBA00023277"/>
    </source>
</evidence>
<dbReference type="EMBL" id="SUMG01000001">
    <property type="protein sequence ID" value="NBG86888.1"/>
    <property type="molecule type" value="Genomic_DNA"/>
</dbReference>
<dbReference type="NCBIfam" id="TIGR02091">
    <property type="entry name" value="glgC"/>
    <property type="match status" value="1"/>
</dbReference>
<dbReference type="InterPro" id="IPR029044">
    <property type="entry name" value="Nucleotide-diphossugar_trans"/>
</dbReference>
<name>A0AA43XH70_9CLOT</name>
<dbReference type="Gene3D" id="2.160.10.10">
    <property type="entry name" value="Hexapeptide repeat proteins"/>
    <property type="match status" value="1"/>
</dbReference>
<evidence type="ECO:0000256" key="9">
    <source>
        <dbReference type="HAMAP-Rule" id="MF_00624"/>
    </source>
</evidence>
<feature type="binding site" evidence="9">
    <location>
        <position position="169"/>
    </location>
    <ligand>
        <name>alpha-D-glucose 1-phosphate</name>
        <dbReference type="ChEBI" id="CHEBI:58601"/>
    </ligand>
</feature>
<evidence type="ECO:0000313" key="12">
    <source>
        <dbReference type="EMBL" id="NBG86888.1"/>
    </source>
</evidence>
<evidence type="ECO:0000256" key="3">
    <source>
        <dbReference type="ARBA" id="ARBA00022679"/>
    </source>
</evidence>
<evidence type="ECO:0000256" key="4">
    <source>
        <dbReference type="ARBA" id="ARBA00022695"/>
    </source>
</evidence>
<dbReference type="InterPro" id="IPR005835">
    <property type="entry name" value="NTP_transferase_dom"/>
</dbReference>
<comment type="function">
    <text evidence="9">Involved in the biosynthesis of ADP-glucose, a building block required for the elongation reactions to produce glycogen. Catalyzes the reaction between ATP and alpha-D-glucose 1-phosphate (G1P) to produce pyrophosphate and ADP-Glc.</text>
</comment>
<dbReference type="GO" id="GO:0005978">
    <property type="term" value="P:glycogen biosynthetic process"/>
    <property type="evidence" value="ECO:0007669"/>
    <property type="project" value="UniProtKB-UniRule"/>
</dbReference>
<keyword evidence="2 9" id="KW-0321">Glycogen metabolism</keyword>
<dbReference type="RefSeq" id="WP_160718200.1">
    <property type="nucleotide sequence ID" value="NZ_SUMG01000001.1"/>
</dbReference>
<dbReference type="InterPro" id="IPR011004">
    <property type="entry name" value="Trimer_LpxA-like_sf"/>
</dbReference>
<comment type="caution">
    <text evidence="12">The sequence shown here is derived from an EMBL/GenBank/DDBJ whole genome shotgun (WGS) entry which is preliminary data.</text>
</comment>
<evidence type="ECO:0000256" key="1">
    <source>
        <dbReference type="ARBA" id="ARBA00010443"/>
    </source>
</evidence>
<dbReference type="CDD" id="cd02508">
    <property type="entry name" value="ADP_Glucose_PP"/>
    <property type="match status" value="1"/>
</dbReference>
<dbReference type="SUPFAM" id="SSF51161">
    <property type="entry name" value="Trimeric LpxA-like enzymes"/>
    <property type="match status" value="1"/>
</dbReference>
<comment type="catalytic activity">
    <reaction evidence="9">
        <text>alpha-D-glucose 1-phosphate + ATP + H(+) = ADP-alpha-D-glucose + diphosphate</text>
        <dbReference type="Rhea" id="RHEA:12120"/>
        <dbReference type="ChEBI" id="CHEBI:15378"/>
        <dbReference type="ChEBI" id="CHEBI:30616"/>
        <dbReference type="ChEBI" id="CHEBI:33019"/>
        <dbReference type="ChEBI" id="CHEBI:57498"/>
        <dbReference type="ChEBI" id="CHEBI:58601"/>
        <dbReference type="EC" id="2.7.7.27"/>
    </reaction>
</comment>
<feature type="site" description="Could play a key role in the communication between the regulatory and the substrate sites" evidence="9">
    <location>
        <position position="60"/>
    </location>
</feature>
<reference evidence="12 13" key="1">
    <citation type="submission" date="2019-04" db="EMBL/GenBank/DDBJ databases">
        <title>Isachenkonia alkalipeptolytica gen. nov. sp. nov. a new anaerobic, alkiliphilic organothrophic bacterium capable to reduce synthesized ferrihydrite isolated from a soda lake.</title>
        <authorList>
            <person name="Toshchakov S.V."/>
            <person name="Zavarzina D.G."/>
            <person name="Zhilina T.N."/>
            <person name="Kostrikina N.A."/>
            <person name="Kublanov I.V."/>
        </authorList>
    </citation>
    <scope>NUCLEOTIDE SEQUENCE [LARGE SCALE GENOMIC DNA]</scope>
    <source>
        <strain evidence="12 13">Z-1701</strain>
    </source>
</reference>
<feature type="binding site" evidence="9">
    <location>
        <position position="104"/>
    </location>
    <ligand>
        <name>alpha-D-glucose 1-phosphate</name>
        <dbReference type="ChEBI" id="CHEBI:58601"/>
    </ligand>
</feature>
<dbReference type="Pfam" id="PF00483">
    <property type="entry name" value="NTP_transferase"/>
    <property type="match status" value="1"/>
</dbReference>
<feature type="binding site" evidence="9">
    <location>
        <begin position="184"/>
        <end position="185"/>
    </location>
    <ligand>
        <name>alpha-D-glucose 1-phosphate</name>
        <dbReference type="ChEBI" id="CHEBI:58601"/>
    </ligand>
</feature>
<dbReference type="Pfam" id="PF24894">
    <property type="entry name" value="Hexapep_GlmU"/>
    <property type="match status" value="1"/>
</dbReference>
<keyword evidence="8 9" id="KW-0119">Carbohydrate metabolism</keyword>
<proteinExistence type="inferred from homology"/>
<dbReference type="InterPro" id="IPR056818">
    <property type="entry name" value="GlmU/GlgC-like_hexapep"/>
</dbReference>
<dbReference type="EC" id="2.7.7.27" evidence="9"/>
<accession>A0AA43XH70</accession>
<dbReference type="PROSITE" id="PS00809">
    <property type="entry name" value="ADP_GLC_PYROPHOSPH_2"/>
    <property type="match status" value="1"/>
</dbReference>
<dbReference type="PANTHER" id="PTHR43523">
    <property type="entry name" value="GLUCOSE-1-PHOSPHATE ADENYLYLTRANSFERASE-RELATED"/>
    <property type="match status" value="1"/>
</dbReference>
<dbReference type="NCBIfam" id="NF003670">
    <property type="entry name" value="PRK05293.1"/>
    <property type="match status" value="1"/>
</dbReference>
<comment type="subunit">
    <text evidence="9">Homotetramer.</text>
</comment>
<feature type="domain" description="Nucleotidyl transferase" evidence="10">
    <location>
        <begin position="8"/>
        <end position="264"/>
    </location>
</feature>
<dbReference type="GO" id="GO:0005524">
    <property type="term" value="F:ATP binding"/>
    <property type="evidence" value="ECO:0007669"/>
    <property type="project" value="UniProtKB-KW"/>
</dbReference>
<dbReference type="SUPFAM" id="SSF53448">
    <property type="entry name" value="Nucleotide-diphospho-sugar transferases"/>
    <property type="match status" value="1"/>
</dbReference>
<dbReference type="Gene3D" id="3.90.550.10">
    <property type="entry name" value="Spore Coat Polysaccharide Biosynthesis Protein SpsA, Chain A"/>
    <property type="match status" value="1"/>
</dbReference>
<keyword evidence="6 9" id="KW-0067">ATP-binding</keyword>
<dbReference type="PANTHER" id="PTHR43523:SF2">
    <property type="entry name" value="GLUCOSE-1-PHOSPHATE ADENYLYLTRANSFERASE"/>
    <property type="match status" value="1"/>
</dbReference>
<keyword evidence="4 9" id="KW-0548">Nucleotidyltransferase</keyword>
<dbReference type="GO" id="GO:0008878">
    <property type="term" value="F:glucose-1-phosphate adenylyltransferase activity"/>
    <property type="evidence" value="ECO:0007669"/>
    <property type="project" value="UniProtKB-UniRule"/>
</dbReference>
<evidence type="ECO:0000256" key="6">
    <source>
        <dbReference type="ARBA" id="ARBA00022840"/>
    </source>
</evidence>
<dbReference type="PROSITE" id="PS00808">
    <property type="entry name" value="ADP_GLC_PYROPHOSPH_1"/>
    <property type="match status" value="1"/>
</dbReference>
<feature type="site" description="Could play a key role in the communication between the regulatory and the substrate sites" evidence="9">
    <location>
        <position position="103"/>
    </location>
</feature>
<dbReference type="InterPro" id="IPR011831">
    <property type="entry name" value="ADP-Glc_PPase"/>
</dbReference>